<evidence type="ECO:0000313" key="2">
    <source>
        <dbReference type="Proteomes" id="UP000217211"/>
    </source>
</evidence>
<reference evidence="1 2" key="1">
    <citation type="submission" date="2017-08" db="EMBL/GenBank/DDBJ databases">
        <title>Multipartite genome sequences of Sinorhizobium species nodulating soybeans.</title>
        <authorList>
            <person name="Tian C.F."/>
        </authorList>
    </citation>
    <scope>NUCLEOTIDE SEQUENCE [LARGE SCALE GENOMIC DNA]</scope>
    <source>
        <strain evidence="1 2">CCBAU 05684</strain>
        <plasmid evidence="2">psj05684b</plasmid>
    </source>
</reference>
<gene>
    <name evidence="1" type="ORF">SJ05684_b46560</name>
</gene>
<proteinExistence type="predicted"/>
<organism evidence="1 2">
    <name type="scientific">Sinorhizobium sojae CCBAU 05684</name>
    <dbReference type="NCBI Taxonomy" id="716928"/>
    <lineage>
        <taxon>Bacteria</taxon>
        <taxon>Pseudomonadati</taxon>
        <taxon>Pseudomonadota</taxon>
        <taxon>Alphaproteobacteria</taxon>
        <taxon>Hyphomicrobiales</taxon>
        <taxon>Rhizobiaceae</taxon>
        <taxon>Sinorhizobium/Ensifer group</taxon>
        <taxon>Sinorhizobium</taxon>
    </lineage>
</organism>
<keyword evidence="2" id="KW-1185">Reference proteome</keyword>
<accession>A0A249PI96</accession>
<dbReference type="EMBL" id="CP023068">
    <property type="protein sequence ID" value="ASY65638.1"/>
    <property type="molecule type" value="Genomic_DNA"/>
</dbReference>
<name>A0A249PI96_9HYPH</name>
<sequence length="51" mass="5562">MQTLGCSERHERNLRKGMYSLTKNEEAGGIKAVTGANRCSASGEPGMCFKR</sequence>
<protein>
    <submittedName>
        <fullName evidence="1">Uncharacterized protein</fullName>
    </submittedName>
</protein>
<dbReference type="KEGG" id="esj:SJ05684_b46560"/>
<dbReference type="Proteomes" id="UP000217211">
    <property type="component" value="Plasmid pSJ05684b"/>
</dbReference>
<evidence type="ECO:0000313" key="1">
    <source>
        <dbReference type="EMBL" id="ASY65638.1"/>
    </source>
</evidence>
<keyword evidence="1" id="KW-0614">Plasmid</keyword>
<geneLocation type="plasmid" evidence="2">
    <name>psj05684b</name>
</geneLocation>
<dbReference type="AlphaFoldDB" id="A0A249PI96"/>